<keyword evidence="2" id="KW-1185">Reference proteome</keyword>
<comment type="caution">
    <text evidence="1">The sequence shown here is derived from an EMBL/GenBank/DDBJ whole genome shotgun (WGS) entry which is preliminary data.</text>
</comment>
<proteinExistence type="predicted"/>
<dbReference type="AlphaFoldDB" id="A0AAV0N2X7"/>
<accession>A0AAV0N2X7</accession>
<dbReference type="Proteomes" id="UP001154282">
    <property type="component" value="Unassembled WGS sequence"/>
</dbReference>
<evidence type="ECO:0000313" key="2">
    <source>
        <dbReference type="Proteomes" id="UP001154282"/>
    </source>
</evidence>
<gene>
    <name evidence="1" type="ORF">LITE_LOCUS31404</name>
</gene>
<dbReference type="EMBL" id="CAMGYJ010000007">
    <property type="protein sequence ID" value="CAI0452939.1"/>
    <property type="molecule type" value="Genomic_DNA"/>
</dbReference>
<protein>
    <submittedName>
        <fullName evidence="1">Uncharacterized protein</fullName>
    </submittedName>
</protein>
<organism evidence="1 2">
    <name type="scientific">Linum tenue</name>
    <dbReference type="NCBI Taxonomy" id="586396"/>
    <lineage>
        <taxon>Eukaryota</taxon>
        <taxon>Viridiplantae</taxon>
        <taxon>Streptophyta</taxon>
        <taxon>Embryophyta</taxon>
        <taxon>Tracheophyta</taxon>
        <taxon>Spermatophyta</taxon>
        <taxon>Magnoliopsida</taxon>
        <taxon>eudicotyledons</taxon>
        <taxon>Gunneridae</taxon>
        <taxon>Pentapetalae</taxon>
        <taxon>rosids</taxon>
        <taxon>fabids</taxon>
        <taxon>Malpighiales</taxon>
        <taxon>Linaceae</taxon>
        <taxon>Linum</taxon>
    </lineage>
</organism>
<evidence type="ECO:0000313" key="1">
    <source>
        <dbReference type="EMBL" id="CAI0452939.1"/>
    </source>
</evidence>
<sequence>MREHGVPCAIFAKKMALGHFMLEFQHHYWASFRPWQSVSLYMTVSQ</sequence>
<name>A0AAV0N2X7_9ROSI</name>
<reference evidence="1" key="1">
    <citation type="submission" date="2022-08" db="EMBL/GenBank/DDBJ databases">
        <authorList>
            <person name="Gutierrez-Valencia J."/>
        </authorList>
    </citation>
    <scope>NUCLEOTIDE SEQUENCE</scope>
</reference>